<protein>
    <submittedName>
        <fullName evidence="5">Beta-lactamase repressor</fullName>
    </submittedName>
</protein>
<evidence type="ECO:0000313" key="5">
    <source>
        <dbReference type="EMBL" id="GKX27548.1"/>
    </source>
</evidence>
<dbReference type="Gene3D" id="1.10.4040.10">
    <property type="entry name" value="Penicillinase repressor domain"/>
    <property type="match status" value="1"/>
</dbReference>
<dbReference type="EMBL" id="BRLB01000001">
    <property type="protein sequence ID" value="GKX27548.1"/>
    <property type="molecule type" value="Genomic_DNA"/>
</dbReference>
<evidence type="ECO:0000313" key="6">
    <source>
        <dbReference type="Proteomes" id="UP001144256"/>
    </source>
</evidence>
<dbReference type="Pfam" id="PF03965">
    <property type="entry name" value="Penicillinase_R"/>
    <property type="match status" value="1"/>
</dbReference>
<dbReference type="SUPFAM" id="SSF46785">
    <property type="entry name" value="Winged helix' DNA-binding domain"/>
    <property type="match status" value="1"/>
</dbReference>
<sequence length="128" mass="14918">MKKNIPNISNAELEVMKIIWNENPITSEEIICSLANKKRNPQTIKTYITRLVNKKAVSYSRLGRNYLYYPIITKSEYVKSANKSFLKNLYDGAVDKLVYNFIDQEDLAVEDIDRLQKVLEQKKRNSGK</sequence>
<keyword evidence="6" id="KW-1185">Reference proteome</keyword>
<keyword evidence="3" id="KW-0238">DNA-binding</keyword>
<name>A0A9W5Y898_9FIRM</name>
<dbReference type="RefSeq" id="WP_281810949.1">
    <property type="nucleotide sequence ID" value="NZ_BRLB01000001.1"/>
</dbReference>
<dbReference type="Proteomes" id="UP001144256">
    <property type="component" value="Unassembled WGS sequence"/>
</dbReference>
<dbReference type="InterPro" id="IPR005650">
    <property type="entry name" value="BlaI_family"/>
</dbReference>
<dbReference type="AlphaFoldDB" id="A0A9W5Y898"/>
<dbReference type="PIRSF" id="PIRSF019455">
    <property type="entry name" value="CopR_AtkY"/>
    <property type="match status" value="1"/>
</dbReference>
<evidence type="ECO:0000256" key="4">
    <source>
        <dbReference type="ARBA" id="ARBA00023163"/>
    </source>
</evidence>
<proteinExistence type="inferred from homology"/>
<reference evidence="5" key="1">
    <citation type="submission" date="2022-06" db="EMBL/GenBank/DDBJ databases">
        <title>Vallitalea longa sp. nov., an anaerobic bacterium isolated from marine sediment.</title>
        <authorList>
            <person name="Hirano S."/>
            <person name="Terahara T."/>
            <person name="Mori K."/>
            <person name="Hamada M."/>
            <person name="Matsumoto R."/>
            <person name="Kobayashi T."/>
        </authorList>
    </citation>
    <scope>NUCLEOTIDE SEQUENCE</scope>
    <source>
        <strain evidence="5">SH18-1</strain>
    </source>
</reference>
<dbReference type="GO" id="GO:0045892">
    <property type="term" value="P:negative regulation of DNA-templated transcription"/>
    <property type="evidence" value="ECO:0007669"/>
    <property type="project" value="InterPro"/>
</dbReference>
<gene>
    <name evidence="5" type="ORF">SH1V18_00280</name>
</gene>
<keyword evidence="4" id="KW-0804">Transcription</keyword>
<accession>A0A9W5Y898</accession>
<evidence type="ECO:0000256" key="1">
    <source>
        <dbReference type="ARBA" id="ARBA00011046"/>
    </source>
</evidence>
<comment type="similarity">
    <text evidence="1">Belongs to the BlaI transcriptional regulatory family.</text>
</comment>
<dbReference type="InterPro" id="IPR036390">
    <property type="entry name" value="WH_DNA-bd_sf"/>
</dbReference>
<dbReference type="GO" id="GO:0003677">
    <property type="term" value="F:DNA binding"/>
    <property type="evidence" value="ECO:0007669"/>
    <property type="project" value="UniProtKB-KW"/>
</dbReference>
<evidence type="ECO:0000256" key="3">
    <source>
        <dbReference type="ARBA" id="ARBA00023125"/>
    </source>
</evidence>
<keyword evidence="2" id="KW-0805">Transcription regulation</keyword>
<organism evidence="5 6">
    <name type="scientific">Vallitalea longa</name>
    <dbReference type="NCBI Taxonomy" id="2936439"/>
    <lineage>
        <taxon>Bacteria</taxon>
        <taxon>Bacillati</taxon>
        <taxon>Bacillota</taxon>
        <taxon>Clostridia</taxon>
        <taxon>Lachnospirales</taxon>
        <taxon>Vallitaleaceae</taxon>
        <taxon>Vallitalea</taxon>
    </lineage>
</organism>
<dbReference type="Gene3D" id="1.10.10.10">
    <property type="entry name" value="Winged helix-like DNA-binding domain superfamily/Winged helix DNA-binding domain"/>
    <property type="match status" value="1"/>
</dbReference>
<evidence type="ECO:0000256" key="2">
    <source>
        <dbReference type="ARBA" id="ARBA00023015"/>
    </source>
</evidence>
<dbReference type="InterPro" id="IPR036388">
    <property type="entry name" value="WH-like_DNA-bd_sf"/>
</dbReference>
<comment type="caution">
    <text evidence="5">The sequence shown here is derived from an EMBL/GenBank/DDBJ whole genome shotgun (WGS) entry which is preliminary data.</text>
</comment>